<dbReference type="EMBL" id="GBRH01170926">
    <property type="protein sequence ID" value="JAE26970.1"/>
    <property type="molecule type" value="Transcribed_RNA"/>
</dbReference>
<sequence>MRQNNLKRCCTSFSSIGATNSITYVIIPNPIPSCVATHLSQHAHLRYIQPLDMSPFSWLTFCAIQHRSSNCHPIKPAF</sequence>
<reference evidence="1" key="1">
    <citation type="submission" date="2014-09" db="EMBL/GenBank/DDBJ databases">
        <authorList>
            <person name="Magalhaes I.L.F."/>
            <person name="Oliveira U."/>
            <person name="Santos F.R."/>
            <person name="Vidigal T.H.D.A."/>
            <person name="Brescovit A.D."/>
            <person name="Santos A.J."/>
        </authorList>
    </citation>
    <scope>NUCLEOTIDE SEQUENCE</scope>
    <source>
        <tissue evidence="1">Shoot tissue taken approximately 20 cm above the soil surface</tissue>
    </source>
</reference>
<proteinExistence type="predicted"/>
<dbReference type="AlphaFoldDB" id="A0A0A9GPA4"/>
<name>A0A0A9GPA4_ARUDO</name>
<reference evidence="1" key="2">
    <citation type="journal article" date="2015" name="Data Brief">
        <title>Shoot transcriptome of the giant reed, Arundo donax.</title>
        <authorList>
            <person name="Barrero R.A."/>
            <person name="Guerrero F.D."/>
            <person name="Moolhuijzen P."/>
            <person name="Goolsby J.A."/>
            <person name="Tidwell J."/>
            <person name="Bellgard S.E."/>
            <person name="Bellgard M.I."/>
        </authorList>
    </citation>
    <scope>NUCLEOTIDE SEQUENCE</scope>
    <source>
        <tissue evidence="1">Shoot tissue taken approximately 20 cm above the soil surface</tissue>
    </source>
</reference>
<organism evidence="1">
    <name type="scientific">Arundo donax</name>
    <name type="common">Giant reed</name>
    <name type="synonym">Donax arundinaceus</name>
    <dbReference type="NCBI Taxonomy" id="35708"/>
    <lineage>
        <taxon>Eukaryota</taxon>
        <taxon>Viridiplantae</taxon>
        <taxon>Streptophyta</taxon>
        <taxon>Embryophyta</taxon>
        <taxon>Tracheophyta</taxon>
        <taxon>Spermatophyta</taxon>
        <taxon>Magnoliopsida</taxon>
        <taxon>Liliopsida</taxon>
        <taxon>Poales</taxon>
        <taxon>Poaceae</taxon>
        <taxon>PACMAD clade</taxon>
        <taxon>Arundinoideae</taxon>
        <taxon>Arundineae</taxon>
        <taxon>Arundo</taxon>
    </lineage>
</organism>
<accession>A0A0A9GPA4</accession>
<evidence type="ECO:0000313" key="1">
    <source>
        <dbReference type="EMBL" id="JAE26970.1"/>
    </source>
</evidence>
<protein>
    <submittedName>
        <fullName evidence="1">Uncharacterized protein</fullName>
    </submittedName>
</protein>